<reference evidence="2 3" key="1">
    <citation type="submission" date="2024-04" db="EMBL/GenBank/DDBJ databases">
        <title>genome sequences of Mucor flavus KT1a and Helicostylum pulchrum KT1b strains isolation_sourced from the surface of a dry-aged beef.</title>
        <authorList>
            <person name="Toyotome T."/>
            <person name="Hosono M."/>
            <person name="Torimaru M."/>
            <person name="Fukuda K."/>
            <person name="Mikami N."/>
        </authorList>
    </citation>
    <scope>NUCLEOTIDE SEQUENCE [LARGE SCALE GENOMIC DNA]</scope>
    <source>
        <strain evidence="2 3">KT1b</strain>
    </source>
</reference>
<comment type="caution">
    <text evidence="2">The sequence shown here is derived from an EMBL/GenBank/DDBJ whole genome shotgun (WGS) entry which is preliminary data.</text>
</comment>
<evidence type="ECO:0000313" key="3">
    <source>
        <dbReference type="Proteomes" id="UP001476247"/>
    </source>
</evidence>
<name>A0ABP9Y3G7_9FUNG</name>
<feature type="region of interest" description="Disordered" evidence="1">
    <location>
        <begin position="800"/>
        <end position="830"/>
    </location>
</feature>
<evidence type="ECO:0000256" key="1">
    <source>
        <dbReference type="SAM" id="MobiDB-lite"/>
    </source>
</evidence>
<feature type="region of interest" description="Disordered" evidence="1">
    <location>
        <begin position="651"/>
        <end position="686"/>
    </location>
</feature>
<evidence type="ECO:0008006" key="4">
    <source>
        <dbReference type="Google" id="ProtNLM"/>
    </source>
</evidence>
<evidence type="ECO:0000313" key="2">
    <source>
        <dbReference type="EMBL" id="GAA5801537.1"/>
    </source>
</evidence>
<gene>
    <name evidence="2" type="ORF">HPULCUR_006985</name>
</gene>
<dbReference type="Proteomes" id="UP001476247">
    <property type="component" value="Unassembled WGS sequence"/>
</dbReference>
<accession>A0ABP9Y3G7</accession>
<proteinExistence type="predicted"/>
<feature type="compositionally biased region" description="Polar residues" evidence="1">
    <location>
        <begin position="800"/>
        <end position="814"/>
    </location>
</feature>
<feature type="region of interest" description="Disordered" evidence="1">
    <location>
        <begin position="361"/>
        <end position="386"/>
    </location>
</feature>
<keyword evidence="3" id="KW-1185">Reference proteome</keyword>
<feature type="region of interest" description="Disordered" evidence="1">
    <location>
        <begin position="154"/>
        <end position="199"/>
    </location>
</feature>
<organism evidence="2 3">
    <name type="scientific">Helicostylum pulchrum</name>
    <dbReference type="NCBI Taxonomy" id="562976"/>
    <lineage>
        <taxon>Eukaryota</taxon>
        <taxon>Fungi</taxon>
        <taxon>Fungi incertae sedis</taxon>
        <taxon>Mucoromycota</taxon>
        <taxon>Mucoromycotina</taxon>
        <taxon>Mucoromycetes</taxon>
        <taxon>Mucorales</taxon>
        <taxon>Mucorineae</taxon>
        <taxon>Mucoraceae</taxon>
        <taxon>Helicostylum</taxon>
    </lineage>
</organism>
<protein>
    <recommendedName>
        <fullName evidence="4">Zinc-finger domain-containing protein</fullName>
    </recommendedName>
</protein>
<feature type="region of interest" description="Disordered" evidence="1">
    <location>
        <begin position="434"/>
        <end position="453"/>
    </location>
</feature>
<dbReference type="EMBL" id="BAABUJ010000019">
    <property type="protein sequence ID" value="GAA5801537.1"/>
    <property type="molecule type" value="Genomic_DNA"/>
</dbReference>
<sequence length="929" mass="104220">MRTGAIHAPDQTIFRLTPEAQFYGLQAMEEELDKLIRSSQVSIITEEGIISLDEIKRRSNIKIEYSLSPVKSLLVNKNGYNILTTLYMDVSDSDEGERIYTQPIQQKTKPHQGMVLSLHNYMQKDSWGENSIGIQAENKLKLKKQPYNATSYASITQQQDSVVNEEEEDSDSSFHTAPSSPEPDVQDTEPGQITEPVSLRPNQLQLEYEALDKALKENEEREAALDLDIKQYKELQETIRIQLLEHKVRNSIARNRKPARVVDGIFNVSNDTAINEPASGKVDILIPNTEQNILSSTKPTTLYPSSPKDKGKSCADVAGFKPVTRARNDEIPVMDIHSPFLSPTPKINILKPRNKATGASEVLKGPPILPDSPVEPLTPPTKRPIDVTESGIKKKKARHLPFEHGNRLIDAVIDKPFSTRYTLEVKDRSEVNADIESKETKKERKAREREEMISDSERMLVESDEPGYPGYAIQGRKELSRNASKTVNDFLNTSSLTLKEMRLILLNLKEASIEQNGRLTVEQEEFAKALIRNILQKIEAYMTLSDEAYSRSLRKQYPLPDVNPTLPDHYYGNIGTLDLSRPDLGHHELYKVITYFDVITNPSAKRKAQQFLLRSGRMPNQPILRTCDPAVRDDIDATLSQDETEFARKSKMLKREKLEKNRSQHEKSDRKKEKRIHTAEMKRERSEINRQVVSEIDQIAHQIAMDMHINKKGKWKSETIASTALRSDADVPTGSEMAATPKITSWKPKPENDTVHALQFIDPANVSAVTIVEPVETAVKDIYTAFTKSASITNTNTMKPASPIANTNKTARSNSPIVIDDSPPPSPAAEAPIYSETAIKATNAPIIINDNLTSEPIIVKKHSSNEDTSLKSQENTMQFQPYKSALNSLGLSHTTPLPEPKSASLCVAESSGGVCKVRNCNFTHFSDYL</sequence>